<evidence type="ECO:0000313" key="6">
    <source>
        <dbReference type="Proteomes" id="UP000830434"/>
    </source>
</evidence>
<name>A0A8U0IEK9_9EURY</name>
<evidence type="ECO:0000259" key="3">
    <source>
        <dbReference type="Pfam" id="PF04967"/>
    </source>
</evidence>
<keyword evidence="6" id="KW-1185">Reference proteome</keyword>
<dbReference type="Gene3D" id="1.10.10.10">
    <property type="entry name" value="Winged helix-like DNA-binding domain superfamily/Winged helix DNA-binding domain"/>
    <property type="match status" value="1"/>
</dbReference>
<evidence type="ECO:0000259" key="4">
    <source>
        <dbReference type="Pfam" id="PF15915"/>
    </source>
</evidence>
<dbReference type="KEGG" id="haxz:M0R88_11675"/>
<dbReference type="InterPro" id="IPR007050">
    <property type="entry name" value="HTH_bacterioopsin"/>
</dbReference>
<dbReference type="GeneID" id="72190524"/>
<accession>A0A8U0IEK9</accession>
<protein>
    <submittedName>
        <fullName evidence="5">Helix-turn-helix domain-containing protein</fullName>
    </submittedName>
</protein>
<dbReference type="SUPFAM" id="SSF88659">
    <property type="entry name" value="Sigma3 and sigma4 domains of RNA polymerase sigma factors"/>
    <property type="match status" value="1"/>
</dbReference>
<feature type="domain" description="HTH bat-type" evidence="3">
    <location>
        <begin position="156"/>
        <end position="207"/>
    </location>
</feature>
<evidence type="ECO:0000256" key="2">
    <source>
        <dbReference type="ARBA" id="ARBA00023163"/>
    </source>
</evidence>
<dbReference type="Pfam" id="PF15915">
    <property type="entry name" value="BAT"/>
    <property type="match status" value="1"/>
</dbReference>
<keyword evidence="1" id="KW-0805">Transcription regulation</keyword>
<reference evidence="5" key="1">
    <citation type="submission" date="2022-04" db="EMBL/GenBank/DDBJ databases">
        <title>Diverse halophilic archaea isolated from saline environments.</title>
        <authorList>
            <person name="Cui H.-L."/>
        </authorList>
    </citation>
    <scope>NUCLEOTIDE SEQUENCE</scope>
    <source>
        <strain evidence="5">XZYJT40</strain>
    </source>
</reference>
<evidence type="ECO:0000313" key="5">
    <source>
        <dbReference type="EMBL" id="UPV99184.1"/>
    </source>
</evidence>
<dbReference type="InterPro" id="IPR031803">
    <property type="entry name" value="BAT_GAF/HTH-assoc"/>
</dbReference>
<dbReference type="RefSeq" id="WP_248653683.1">
    <property type="nucleotide sequence ID" value="NZ_CP096658.1"/>
</dbReference>
<dbReference type="PANTHER" id="PTHR34236">
    <property type="entry name" value="DIMETHYL SULFOXIDE REDUCTASE TRANSCRIPTIONAL ACTIVATOR"/>
    <property type="match status" value="1"/>
</dbReference>
<dbReference type="Proteomes" id="UP000830434">
    <property type="component" value="Chromosome"/>
</dbReference>
<dbReference type="AlphaFoldDB" id="A0A8U0IEK9"/>
<evidence type="ECO:0000256" key="1">
    <source>
        <dbReference type="ARBA" id="ARBA00023015"/>
    </source>
</evidence>
<proteinExistence type="predicted"/>
<dbReference type="EMBL" id="CP096658">
    <property type="protein sequence ID" value="UPV99184.1"/>
    <property type="molecule type" value="Genomic_DNA"/>
</dbReference>
<dbReference type="InterPro" id="IPR036388">
    <property type="entry name" value="WH-like_DNA-bd_sf"/>
</dbReference>
<feature type="domain" description="Bacterioopsin transcriptional activator GAF and HTH associated" evidence="4">
    <location>
        <begin position="17"/>
        <end position="143"/>
    </location>
</feature>
<keyword evidence="2" id="KW-0804">Transcription</keyword>
<sequence>MTLIADFYLETPVLRLAVDAAPEMEVTIEQQTSRESKPFALAFWASNGDFETFDAGLADDPTISDVTVLAELPDQRLYQVELTDKGDEQMTYHSWADQGGVFVSSERAGDGWRARIRFPDRESLRNYVTFCEDHGLTFELRQLYDASERDDDSLGLTDRQYETLRTAAEMGYFDVPRAVELEDLAEQLGVSRQAVSERLRRATEALVRATIFREGGATDPEK</sequence>
<dbReference type="InterPro" id="IPR013324">
    <property type="entry name" value="RNA_pol_sigma_r3/r4-like"/>
</dbReference>
<organism evidence="5 6">
    <name type="scientific">Halorussus gelatinilyticus</name>
    <dbReference type="NCBI Taxonomy" id="2937524"/>
    <lineage>
        <taxon>Archaea</taxon>
        <taxon>Methanobacteriati</taxon>
        <taxon>Methanobacteriota</taxon>
        <taxon>Stenosarchaea group</taxon>
        <taxon>Halobacteria</taxon>
        <taxon>Halobacteriales</taxon>
        <taxon>Haladaptataceae</taxon>
        <taxon>Halorussus</taxon>
    </lineage>
</organism>
<gene>
    <name evidence="5" type="ORF">M0R88_11675</name>
</gene>
<dbReference type="PANTHER" id="PTHR34236:SF1">
    <property type="entry name" value="DIMETHYL SULFOXIDE REDUCTASE TRANSCRIPTIONAL ACTIVATOR"/>
    <property type="match status" value="1"/>
</dbReference>
<dbReference type="Pfam" id="PF04967">
    <property type="entry name" value="HTH_10"/>
    <property type="match status" value="1"/>
</dbReference>